<dbReference type="AlphaFoldDB" id="I0HGU7"/>
<evidence type="ECO:0008006" key="3">
    <source>
        <dbReference type="Google" id="ProtNLM"/>
    </source>
</evidence>
<keyword evidence="2" id="KW-1185">Reference proteome</keyword>
<dbReference type="OrthoDB" id="3393036at2"/>
<name>I0HGU7_ACTM4</name>
<gene>
    <name evidence="1" type="ordered locus">AMIS_70140</name>
</gene>
<dbReference type="HOGENOM" id="CLU_151362_3_0_11"/>
<dbReference type="Proteomes" id="UP000007882">
    <property type="component" value="Chromosome"/>
</dbReference>
<dbReference type="STRING" id="512565.AMIS_70140"/>
<dbReference type="PATRIC" id="fig|512565.3.peg.7019"/>
<reference evidence="1 2" key="1">
    <citation type="submission" date="2012-02" db="EMBL/GenBank/DDBJ databases">
        <title>Complete genome sequence of Actinoplanes missouriensis 431 (= NBRC 102363).</title>
        <authorList>
            <person name="Ohnishi Y."/>
            <person name="Ishikawa J."/>
            <person name="Sekine M."/>
            <person name="Hosoyama A."/>
            <person name="Harada T."/>
            <person name="Narita H."/>
            <person name="Hata T."/>
            <person name="Konno Y."/>
            <person name="Tutikane K."/>
            <person name="Fujita N."/>
            <person name="Horinouchi S."/>
            <person name="Hayakawa M."/>
        </authorList>
    </citation>
    <scope>NUCLEOTIDE SEQUENCE [LARGE SCALE GENOMIC DNA]</scope>
    <source>
        <strain evidence="2">ATCC 14538 / DSM 43046 / CBS 188.64 / JCM 3121 / NBRC 102363 / NCIMB 12654 / NRRL B-3342 / UNCC 431</strain>
    </source>
</reference>
<accession>I0HGU7</accession>
<evidence type="ECO:0000313" key="1">
    <source>
        <dbReference type="EMBL" id="BAL92234.1"/>
    </source>
</evidence>
<protein>
    <recommendedName>
        <fullName evidence="3">Flavin reductase</fullName>
    </recommendedName>
</protein>
<proteinExistence type="predicted"/>
<organism evidence="1 2">
    <name type="scientific">Actinoplanes missouriensis (strain ATCC 14538 / DSM 43046 / CBS 188.64 / JCM 3121 / NBRC 102363 / NCIMB 12654 / NRRL B-3342 / UNCC 431)</name>
    <dbReference type="NCBI Taxonomy" id="512565"/>
    <lineage>
        <taxon>Bacteria</taxon>
        <taxon>Bacillati</taxon>
        <taxon>Actinomycetota</taxon>
        <taxon>Actinomycetes</taxon>
        <taxon>Micromonosporales</taxon>
        <taxon>Micromonosporaceae</taxon>
        <taxon>Actinoplanes</taxon>
    </lineage>
</organism>
<dbReference type="eggNOG" id="ENOG5031T2Z">
    <property type="taxonomic scope" value="Bacteria"/>
</dbReference>
<dbReference type="EMBL" id="AP012319">
    <property type="protein sequence ID" value="BAL92234.1"/>
    <property type="molecule type" value="Genomic_DNA"/>
</dbReference>
<evidence type="ECO:0000313" key="2">
    <source>
        <dbReference type="Proteomes" id="UP000007882"/>
    </source>
</evidence>
<dbReference type="RefSeq" id="WP_014447119.1">
    <property type="nucleotide sequence ID" value="NC_017093.1"/>
</dbReference>
<dbReference type="KEGG" id="ams:AMIS_70140"/>
<sequence length="82" mass="9400">MTPSDHMHERPQWDCRACGLPWPCPTARAGLLEEYRGFPSLLKVYLSTQMYDALDDMMADGGAPPDLYDRFLAWARNRPQTP</sequence>